<evidence type="ECO:0000313" key="1">
    <source>
        <dbReference type="EMBL" id="KAF5684290.1"/>
    </source>
</evidence>
<name>A0A8H5X6K2_9HYPO</name>
<reference evidence="1 2" key="1">
    <citation type="submission" date="2020-05" db="EMBL/GenBank/DDBJ databases">
        <title>Identification and distribution of gene clusters putatively required for synthesis of sphingolipid metabolism inhibitors in phylogenetically diverse species of the filamentous fungus Fusarium.</title>
        <authorList>
            <person name="Kim H.-S."/>
            <person name="Busman M."/>
            <person name="Brown D.W."/>
            <person name="Divon H."/>
            <person name="Uhlig S."/>
            <person name="Proctor R.H."/>
        </authorList>
    </citation>
    <scope>NUCLEOTIDE SEQUENCE [LARGE SCALE GENOMIC DNA]</scope>
    <source>
        <strain evidence="1 2">NRRL 25311</strain>
    </source>
</reference>
<gene>
    <name evidence="1" type="ORF">FDENT_6795</name>
</gene>
<proteinExistence type="predicted"/>
<evidence type="ECO:0000313" key="2">
    <source>
        <dbReference type="Proteomes" id="UP000562682"/>
    </source>
</evidence>
<dbReference type="AlphaFoldDB" id="A0A8H5X6K2"/>
<sequence length="164" mass="18529">MLCRQFACLPVKDLNWYKDQFRKVKGSLEDHYRQYYSNNADHVMGKIEAPYTSRVVDFTGLYQQHLRDLVVWVKNNVTPPTPTNYTVVEGRVEVPLSTSARKGIQPVVELFVDDSKRTQVAPGEKKEFHLKFQVLDSVGQIKSFVAQCATAYGVSGALTKAKAS</sequence>
<dbReference type="Proteomes" id="UP000562682">
    <property type="component" value="Unassembled WGS sequence"/>
</dbReference>
<organism evidence="1 2">
    <name type="scientific">Fusarium denticulatum</name>
    <dbReference type="NCBI Taxonomy" id="48507"/>
    <lineage>
        <taxon>Eukaryota</taxon>
        <taxon>Fungi</taxon>
        <taxon>Dikarya</taxon>
        <taxon>Ascomycota</taxon>
        <taxon>Pezizomycotina</taxon>
        <taxon>Sordariomycetes</taxon>
        <taxon>Hypocreomycetidae</taxon>
        <taxon>Hypocreales</taxon>
        <taxon>Nectriaceae</taxon>
        <taxon>Fusarium</taxon>
        <taxon>Fusarium fujikuroi species complex</taxon>
    </lineage>
</organism>
<dbReference type="EMBL" id="JAAOAK010000183">
    <property type="protein sequence ID" value="KAF5684290.1"/>
    <property type="molecule type" value="Genomic_DNA"/>
</dbReference>
<keyword evidence="2" id="KW-1185">Reference proteome</keyword>
<comment type="caution">
    <text evidence="1">The sequence shown here is derived from an EMBL/GenBank/DDBJ whole genome shotgun (WGS) entry which is preliminary data.</text>
</comment>
<protein>
    <submittedName>
        <fullName evidence="1">Uncharacterized protein</fullName>
    </submittedName>
</protein>
<accession>A0A8H5X6K2</accession>